<reference evidence="2 3" key="1">
    <citation type="journal article" date="2022" name="Nat. Ecol. Evol.">
        <title>A masculinizing supergene underlies an exaggerated male reproductive morph in a spider.</title>
        <authorList>
            <person name="Hendrickx F."/>
            <person name="De Corte Z."/>
            <person name="Sonet G."/>
            <person name="Van Belleghem S.M."/>
            <person name="Kostlbacher S."/>
            <person name="Vangestel C."/>
        </authorList>
    </citation>
    <scope>NUCLEOTIDE SEQUENCE [LARGE SCALE GENOMIC DNA]</scope>
    <source>
        <strain evidence="2">W744_W776</strain>
    </source>
</reference>
<accession>A0AAV6UUB6</accession>
<protein>
    <submittedName>
        <fullName evidence="2">Uncharacterized protein</fullName>
    </submittedName>
</protein>
<sequence>MHQNYSNILKSHFPTAEIDTSFQNFLEPLPQFPIRLPVLPDIKCCHNRGKFMNIPKQKCRQGGPSPNQSASEEN</sequence>
<dbReference type="Proteomes" id="UP000827092">
    <property type="component" value="Unassembled WGS sequence"/>
</dbReference>
<evidence type="ECO:0000256" key="1">
    <source>
        <dbReference type="SAM" id="MobiDB-lite"/>
    </source>
</evidence>
<name>A0AAV6UUB6_9ARAC</name>
<feature type="region of interest" description="Disordered" evidence="1">
    <location>
        <begin position="55"/>
        <end position="74"/>
    </location>
</feature>
<dbReference type="AlphaFoldDB" id="A0AAV6UUB6"/>
<gene>
    <name evidence="2" type="ORF">JTE90_004861</name>
</gene>
<evidence type="ECO:0000313" key="3">
    <source>
        <dbReference type="Proteomes" id="UP000827092"/>
    </source>
</evidence>
<organism evidence="2 3">
    <name type="scientific">Oedothorax gibbosus</name>
    <dbReference type="NCBI Taxonomy" id="931172"/>
    <lineage>
        <taxon>Eukaryota</taxon>
        <taxon>Metazoa</taxon>
        <taxon>Ecdysozoa</taxon>
        <taxon>Arthropoda</taxon>
        <taxon>Chelicerata</taxon>
        <taxon>Arachnida</taxon>
        <taxon>Araneae</taxon>
        <taxon>Araneomorphae</taxon>
        <taxon>Entelegynae</taxon>
        <taxon>Araneoidea</taxon>
        <taxon>Linyphiidae</taxon>
        <taxon>Erigoninae</taxon>
        <taxon>Oedothorax</taxon>
    </lineage>
</organism>
<proteinExistence type="predicted"/>
<evidence type="ECO:0000313" key="2">
    <source>
        <dbReference type="EMBL" id="KAG8187115.1"/>
    </source>
</evidence>
<comment type="caution">
    <text evidence="2">The sequence shown here is derived from an EMBL/GenBank/DDBJ whole genome shotgun (WGS) entry which is preliminary data.</text>
</comment>
<feature type="compositionally biased region" description="Polar residues" evidence="1">
    <location>
        <begin position="64"/>
        <end position="74"/>
    </location>
</feature>
<keyword evidence="3" id="KW-1185">Reference proteome</keyword>
<dbReference type="EMBL" id="JAFNEN010000278">
    <property type="protein sequence ID" value="KAG8187115.1"/>
    <property type="molecule type" value="Genomic_DNA"/>
</dbReference>